<dbReference type="InterPro" id="IPR037066">
    <property type="entry name" value="Plug_dom_sf"/>
</dbReference>
<evidence type="ECO:0000259" key="1">
    <source>
        <dbReference type="Pfam" id="PF14905"/>
    </source>
</evidence>
<sequence length="777" mass="89126">MKRFLLSFSLYIFGVIVSFGQKYFGLLKDKQGEKLPYISVVLKNSEDSSFVSGTVSDENGSFTIRKPQHQKCYLLFSGIGYYDHKISLEEQQGDSVNIGNIIMEPDEKQLKEVVVTGKRRVIFQNGEYKLAVSGSSLEKLPDVYSILSFLPFVTVNDDKVSMVGKGKILILINGREVNNSLEISSLKPSQIKEVSVVPHASSAYGSEYDAAIKIKTVKELKDYVSSQVKHKSIFARRYSDSQTADVNIKSGKWKSYLSYTFKDSRSKESATNRYNIYDSNSKEVTASNMSENSATDRGRQHGIIFNTSFEPSTNNLFDIQYILNIDRTTDFSKDIESSVTSHQKTEMSTVQDDQDKEVMHNVEARYVHTTQNSNMDINLGYINSLTKDRNSVKLTSSSPFADLNGRNRYEAYTFKLDYSKTICRILRLQAGMKHSYIVNNGSSISDNTKEQFDYNNKTQLRDYVGASYASLSGQIKRLYFNGGVRLEYSYNHYEEDDNNVLRKNSLNMFPSLEFEYQLFPSLVISMGYEVKGYRPKFQDISPLMRYINAHLYEQGNASLSHMILHNPYLTLVYKNKISLDFNYYHKHDYTMYVFQSSSMGDNIIVNRPININVDYLDFRASYSDKFGLFRFAYNGNFHYDMTRLPFLGVKNNNKAMFAGNFVNQFDVTNHVMLFCNLNIASAYKSLGSSFKAVYGLTLGTYMTFFKDRRLTLIISGNDLFRKSLPNNSTYIYNIESSRTLSPDSRNVTISLRYNINKFKMSFKKNNSNDEEESRISK</sequence>
<dbReference type="RefSeq" id="WP_154534078.1">
    <property type="nucleotide sequence ID" value="NZ_VUNG01000015.1"/>
</dbReference>
<dbReference type="SUPFAM" id="SSF56935">
    <property type="entry name" value="Porins"/>
    <property type="match status" value="1"/>
</dbReference>
<name>A0A7K0KEX8_9BACT</name>
<dbReference type="AlphaFoldDB" id="A0A7K0KEX8"/>
<organism evidence="2 3">
    <name type="scientific">Hallella mizrahii</name>
    <dbReference type="NCBI Taxonomy" id="2606637"/>
    <lineage>
        <taxon>Bacteria</taxon>
        <taxon>Pseudomonadati</taxon>
        <taxon>Bacteroidota</taxon>
        <taxon>Bacteroidia</taxon>
        <taxon>Bacteroidales</taxon>
        <taxon>Prevotellaceae</taxon>
        <taxon>Hallella</taxon>
    </lineage>
</organism>
<dbReference type="SUPFAM" id="SSF49464">
    <property type="entry name" value="Carboxypeptidase regulatory domain-like"/>
    <property type="match status" value="1"/>
</dbReference>
<evidence type="ECO:0000313" key="2">
    <source>
        <dbReference type="EMBL" id="MST84496.1"/>
    </source>
</evidence>
<protein>
    <submittedName>
        <fullName evidence="2">Outer membrane beta-barrel protein</fullName>
    </submittedName>
</protein>
<evidence type="ECO:0000313" key="3">
    <source>
        <dbReference type="Proteomes" id="UP000438914"/>
    </source>
</evidence>
<dbReference type="Proteomes" id="UP000438914">
    <property type="component" value="Unassembled WGS sequence"/>
</dbReference>
<dbReference type="InterPro" id="IPR008969">
    <property type="entry name" value="CarboxyPept-like_regulatory"/>
</dbReference>
<proteinExistence type="predicted"/>
<dbReference type="EMBL" id="VUNG01000015">
    <property type="protein sequence ID" value="MST84496.1"/>
    <property type="molecule type" value="Genomic_DNA"/>
</dbReference>
<accession>A0A7K0KEX8</accession>
<dbReference type="Pfam" id="PF13715">
    <property type="entry name" value="CarbopepD_reg_2"/>
    <property type="match status" value="1"/>
</dbReference>
<dbReference type="InterPro" id="IPR041700">
    <property type="entry name" value="OMP_b-brl_3"/>
</dbReference>
<comment type="caution">
    <text evidence="2">The sequence shown here is derived from an EMBL/GenBank/DDBJ whole genome shotgun (WGS) entry which is preliminary data.</text>
</comment>
<feature type="domain" description="Outer membrane protein beta-barrel" evidence="1">
    <location>
        <begin position="372"/>
        <end position="753"/>
    </location>
</feature>
<dbReference type="Gene3D" id="2.170.130.10">
    <property type="entry name" value="TonB-dependent receptor, plug domain"/>
    <property type="match status" value="1"/>
</dbReference>
<gene>
    <name evidence="2" type="ORF">FYJ73_07405</name>
</gene>
<dbReference type="Pfam" id="PF14905">
    <property type="entry name" value="OMP_b-brl_3"/>
    <property type="match status" value="1"/>
</dbReference>
<keyword evidence="3" id="KW-1185">Reference proteome</keyword>
<reference evidence="2 3" key="1">
    <citation type="submission" date="2019-08" db="EMBL/GenBank/DDBJ databases">
        <title>In-depth cultivation of the pig gut microbiome towards novel bacterial diversity and tailored functional studies.</title>
        <authorList>
            <person name="Wylensek D."/>
            <person name="Hitch T.C.A."/>
            <person name="Clavel T."/>
        </authorList>
    </citation>
    <scope>NUCLEOTIDE SEQUENCE [LARGE SCALE GENOMIC DNA]</scope>
    <source>
        <strain evidence="2 3">LKV-178-WT-2A</strain>
    </source>
</reference>